<comment type="caution">
    <text evidence="4">Lacks conserved residue(s) required for the propagation of feature annotation.</text>
</comment>
<dbReference type="GO" id="GO:0003777">
    <property type="term" value="F:microtubule motor activity"/>
    <property type="evidence" value="ECO:0007669"/>
    <property type="project" value="InterPro"/>
</dbReference>
<comment type="similarity">
    <text evidence="4">Belongs to the TRAFAC class myosin-kinesin ATPase superfamily. Kinesin family.</text>
</comment>
<dbReference type="InterPro" id="IPR027640">
    <property type="entry name" value="Kinesin-like_fam"/>
</dbReference>
<keyword evidence="2 5" id="KW-0175">Coiled coil</keyword>
<feature type="domain" description="Kinesin motor" evidence="7">
    <location>
        <begin position="544"/>
        <end position="758"/>
    </location>
</feature>
<dbReference type="InterPro" id="IPR019141">
    <property type="entry name" value="DUF2045"/>
</dbReference>
<name>A0A816RNG6_BRANA</name>
<dbReference type="InterPro" id="IPR027417">
    <property type="entry name" value="P-loop_NTPase"/>
</dbReference>
<dbReference type="GO" id="GO:0005524">
    <property type="term" value="F:ATP binding"/>
    <property type="evidence" value="ECO:0007669"/>
    <property type="project" value="InterPro"/>
</dbReference>
<protein>
    <submittedName>
        <fullName evidence="8">(rape) hypothetical protein</fullName>
    </submittedName>
</protein>
<dbReference type="PRINTS" id="PR00380">
    <property type="entry name" value="KINESINHEAVY"/>
</dbReference>
<evidence type="ECO:0000256" key="3">
    <source>
        <dbReference type="ARBA" id="ARBA00023175"/>
    </source>
</evidence>
<dbReference type="PANTHER" id="PTHR47968:SF36">
    <property type="entry name" value="KINESIN HEAVY CHAIN ISOFORM X1"/>
    <property type="match status" value="1"/>
</dbReference>
<reference evidence="8" key="1">
    <citation type="submission" date="2021-01" db="EMBL/GenBank/DDBJ databases">
        <authorList>
            <consortium name="Genoscope - CEA"/>
            <person name="William W."/>
        </authorList>
    </citation>
    <scope>NUCLEOTIDE SEQUENCE</scope>
</reference>
<dbReference type="PANTHER" id="PTHR47968">
    <property type="entry name" value="CENTROMERE PROTEIN E"/>
    <property type="match status" value="1"/>
</dbReference>
<evidence type="ECO:0000256" key="4">
    <source>
        <dbReference type="PROSITE-ProRule" id="PRU00283"/>
    </source>
</evidence>
<evidence type="ECO:0000256" key="6">
    <source>
        <dbReference type="SAM" id="MobiDB-lite"/>
    </source>
</evidence>
<evidence type="ECO:0000259" key="7">
    <source>
        <dbReference type="PROSITE" id="PS50067"/>
    </source>
</evidence>
<accession>A0A816RNG6</accession>
<dbReference type="GO" id="GO:0008017">
    <property type="term" value="F:microtubule binding"/>
    <property type="evidence" value="ECO:0007669"/>
    <property type="project" value="InterPro"/>
</dbReference>
<dbReference type="Pfam" id="PF00225">
    <property type="entry name" value="Kinesin"/>
    <property type="match status" value="1"/>
</dbReference>
<dbReference type="InterPro" id="IPR001752">
    <property type="entry name" value="Kinesin_motor_dom"/>
</dbReference>
<keyword evidence="1" id="KW-0493">Microtubule</keyword>
<proteinExistence type="inferred from homology"/>
<evidence type="ECO:0000256" key="5">
    <source>
        <dbReference type="SAM" id="Coils"/>
    </source>
</evidence>
<dbReference type="Gene3D" id="3.40.850.10">
    <property type="entry name" value="Kinesin motor domain"/>
    <property type="match status" value="1"/>
</dbReference>
<dbReference type="GO" id="GO:0005874">
    <property type="term" value="C:microtubule"/>
    <property type="evidence" value="ECO:0007669"/>
    <property type="project" value="UniProtKB-KW"/>
</dbReference>
<dbReference type="PROSITE" id="PS50067">
    <property type="entry name" value="KINESIN_MOTOR_2"/>
    <property type="match status" value="1"/>
</dbReference>
<dbReference type="Proteomes" id="UP001295469">
    <property type="component" value="Chromosome C01"/>
</dbReference>
<evidence type="ECO:0000256" key="2">
    <source>
        <dbReference type="ARBA" id="ARBA00023054"/>
    </source>
</evidence>
<gene>
    <name evidence="8" type="ORF">DARMORV10_C01P36310.1</name>
</gene>
<feature type="coiled-coil region" evidence="5">
    <location>
        <begin position="1041"/>
        <end position="1068"/>
    </location>
</feature>
<dbReference type="AlphaFoldDB" id="A0A816RNG6"/>
<dbReference type="SUPFAM" id="SSF52540">
    <property type="entry name" value="P-loop containing nucleoside triphosphate hydrolases"/>
    <property type="match status" value="1"/>
</dbReference>
<dbReference type="InterPro" id="IPR036961">
    <property type="entry name" value="Kinesin_motor_dom_sf"/>
</dbReference>
<dbReference type="Pfam" id="PF09741">
    <property type="entry name" value="DUF2045"/>
    <property type="match status" value="1"/>
</dbReference>
<dbReference type="EMBL" id="HG994365">
    <property type="protein sequence ID" value="CAF2075475.1"/>
    <property type="molecule type" value="Genomic_DNA"/>
</dbReference>
<sequence length="1115" mass="125720">MLNDREETLTRHEILSMVKKHSKSLGKTSLDEQEASDVEMDSNFWHGVFDVYFVRCMESRRRQDDDLLFFVRKLSCKSYALTENEDAPAPYFVRRWAPKLDELLGESLAEVDWRKSFYLNMVAHTSFTVTVAICSNEALKKYQGSKDTTLSPIYKVVKTVYASPSRVNFHLDSKKAMETTPAYPEICFAVDDFDSTFDAVVLTEKDHCYCVLLNSHDGAAFPSADVKTDKDSSGSNTNTDPRRVKDPKVTLFSGFVSYQMVREAYEGGRNRFGSLLSLGHHSGKADRLYMKGPGGRGEVEVAVSGVIDQSQVVLGPVSPMSSKKSIDLGSIFRKAASVASVAAKHAIAAATASYDEDEMFPLKCCLMSISLPWDTIAHDLLFKTINNDNDSFENSLPRLYSSNPHEQTVSAEALPSATTKTEHLLGPGTACTRCRSELNGFLPPYLPHRAQPARNCQAHHHRKLKKAYVMLGHHVFEERSTNASVYELLTKDIIHAAIGFDDVWSYCDFLFQVLCLLMDKLVVERRTMTGSERPIRGLLENLSRVSYMEIYNEEINDLLAVENQRLQIHEHLECGVFVAGLKEEIVSDAEQILKLLDFGEVNRYFGETNMNVHSSRSHTIFRMVIERRGKENNSSDVIRVSVLVSDQFHFVRLTEGKYINKSLMILGNVINKLSESAKLRYFLTLYLAILNYDTAQLTSDIFHYRAHIPYRDSKLTRILQPALGGNAKTCIIRTIAPEEHHIEESKGTLQFASRAKCITNCAQILTDAALLKCQKLEIEELCMKLQGSHAEVLEQEILKLSNQMLKDFISLRKTPDVLCNVIDSSDFPGSPCFKSTEPSFVVARSSYLGLSDFSPMVHSFGDMADKDTWTKLNKGFVADLDKIQFTPAVRSQPTPLTTPTMVKFNYQVVRNTKLMEEVSELKQETLHMKETQKRLYESVANCKDVYKGVIVTMKSLMAEKESPTARLLFGAAEITTNLLSTLESQFSMIMDGQKAGSIVDHPLSGQWETLRVSLKNATTSLVSNAQAKDEFLNCHNKGQEIAAVEEKLKSERLTASDKENALKDLNVEVKRRKEMVEDIKQISFTLATRQTSLMTLHNEIKSKMRKLTTENPKYQ</sequence>
<organism evidence="8">
    <name type="scientific">Brassica napus</name>
    <name type="common">Rape</name>
    <dbReference type="NCBI Taxonomy" id="3708"/>
    <lineage>
        <taxon>Eukaryota</taxon>
        <taxon>Viridiplantae</taxon>
        <taxon>Streptophyta</taxon>
        <taxon>Embryophyta</taxon>
        <taxon>Tracheophyta</taxon>
        <taxon>Spermatophyta</taxon>
        <taxon>Magnoliopsida</taxon>
        <taxon>eudicotyledons</taxon>
        <taxon>Gunneridae</taxon>
        <taxon>Pentapetalae</taxon>
        <taxon>rosids</taxon>
        <taxon>malvids</taxon>
        <taxon>Brassicales</taxon>
        <taxon>Brassicaceae</taxon>
        <taxon>Brassiceae</taxon>
        <taxon>Brassica</taxon>
    </lineage>
</organism>
<feature type="region of interest" description="Disordered" evidence="6">
    <location>
        <begin position="223"/>
        <end position="245"/>
    </location>
</feature>
<evidence type="ECO:0000256" key="1">
    <source>
        <dbReference type="ARBA" id="ARBA00022701"/>
    </source>
</evidence>
<dbReference type="GO" id="GO:0007018">
    <property type="term" value="P:microtubule-based movement"/>
    <property type="evidence" value="ECO:0007669"/>
    <property type="project" value="InterPro"/>
</dbReference>
<keyword evidence="3" id="KW-0505">Motor protein</keyword>
<dbReference type="SMART" id="SM00129">
    <property type="entry name" value="KISc"/>
    <property type="match status" value="1"/>
</dbReference>
<evidence type="ECO:0000313" key="8">
    <source>
        <dbReference type="EMBL" id="CAF2075475.1"/>
    </source>
</evidence>